<dbReference type="Proteomes" id="UP000316331">
    <property type="component" value="Unassembled WGS sequence"/>
</dbReference>
<dbReference type="InterPro" id="IPR050491">
    <property type="entry name" value="AmpC-like"/>
</dbReference>
<dbReference type="OrthoDB" id="3863176at2"/>
<proteinExistence type="predicted"/>
<dbReference type="SUPFAM" id="SSF56601">
    <property type="entry name" value="beta-lactamase/transpeptidase-like"/>
    <property type="match status" value="1"/>
</dbReference>
<protein>
    <submittedName>
        <fullName evidence="3">CubicO group peptidase (Beta-lactamase class C family)</fullName>
    </submittedName>
</protein>
<gene>
    <name evidence="3" type="ORF">FB390_4410</name>
</gene>
<dbReference type="EMBL" id="VFPG01000001">
    <property type="protein sequence ID" value="TQM32714.1"/>
    <property type="molecule type" value="Genomic_DNA"/>
</dbReference>
<dbReference type="RefSeq" id="WP_141810584.1">
    <property type="nucleotide sequence ID" value="NZ_VFPG01000001.1"/>
</dbReference>
<accession>A0A543FG34</accession>
<reference evidence="3 4" key="1">
    <citation type="submission" date="2019-06" db="EMBL/GenBank/DDBJ databases">
        <title>Sequencing the genomes of 1000 actinobacteria strains.</title>
        <authorList>
            <person name="Klenk H.-P."/>
        </authorList>
    </citation>
    <scope>NUCLEOTIDE SEQUENCE [LARGE SCALE GENOMIC DNA]</scope>
    <source>
        <strain evidence="3 4">DSM 103495</strain>
    </source>
</reference>
<dbReference type="InterPro" id="IPR001466">
    <property type="entry name" value="Beta-lactam-related"/>
</dbReference>
<name>A0A543FG34_9NOCA</name>
<dbReference type="PANTHER" id="PTHR46825:SF7">
    <property type="entry name" value="D-ALANYL-D-ALANINE CARBOXYPEPTIDASE"/>
    <property type="match status" value="1"/>
</dbReference>
<dbReference type="InterPro" id="IPR012338">
    <property type="entry name" value="Beta-lactam/transpept-like"/>
</dbReference>
<evidence type="ECO:0000259" key="1">
    <source>
        <dbReference type="Pfam" id="PF00144"/>
    </source>
</evidence>
<keyword evidence="4" id="KW-1185">Reference proteome</keyword>
<dbReference type="Pfam" id="PF00144">
    <property type="entry name" value="Beta-lactamase"/>
    <property type="match status" value="1"/>
</dbReference>
<sequence>MDSDFQTELSIRVAEAQTNARIPSLTVAVGLGGVPWAVASSGYADVENRVMAAGDSSYRIGSITKTFTAALALLLADRGILLLDSPVARYLPAVPFGHLPLRMLLSHTSGLQREAPTDMWKTMRGPSGHDLREMFSRVESVAEPGQRWHYSNLGYAILGQIIESVTNQPCETLIEHTLLSPLGLNQTSWEQPANAVVGYRLDPYIEMVHREPVMDQAAVGVGGQMWSTAGDLLRWGHALAGGEPTVLPIPVVEQMQTLQVMVDTANWTRGWGLGLILERRGDHIFAGHTGAMPGFQSALTLERGSGLTVAVLANATRGIKPADLAAETLCQAIAAQPPKPVREWQAVRCPEHVQPILGRWWSEADEIVFRWEHDGLHASLAADPSASDTRFSAEGPGRFRAVEGRLQGELLEVDELPDGIEMYWATYPLTRTPR</sequence>
<evidence type="ECO:0000313" key="4">
    <source>
        <dbReference type="Proteomes" id="UP000316331"/>
    </source>
</evidence>
<dbReference type="PANTHER" id="PTHR46825">
    <property type="entry name" value="D-ALANYL-D-ALANINE-CARBOXYPEPTIDASE/ENDOPEPTIDASE AMPH"/>
    <property type="match status" value="1"/>
</dbReference>
<feature type="domain" description="DUF7586" evidence="2">
    <location>
        <begin position="350"/>
        <end position="431"/>
    </location>
</feature>
<dbReference type="Gene3D" id="3.40.710.10">
    <property type="entry name" value="DD-peptidase/beta-lactamase superfamily"/>
    <property type="match status" value="1"/>
</dbReference>
<organism evidence="3 4">
    <name type="scientific">Nocardia bhagyanarayanae</name>
    <dbReference type="NCBI Taxonomy" id="1215925"/>
    <lineage>
        <taxon>Bacteria</taxon>
        <taxon>Bacillati</taxon>
        <taxon>Actinomycetota</taxon>
        <taxon>Actinomycetes</taxon>
        <taxon>Mycobacteriales</taxon>
        <taxon>Nocardiaceae</taxon>
        <taxon>Nocardia</taxon>
    </lineage>
</organism>
<dbReference type="AlphaFoldDB" id="A0A543FG34"/>
<evidence type="ECO:0000259" key="2">
    <source>
        <dbReference type="Pfam" id="PF24491"/>
    </source>
</evidence>
<evidence type="ECO:0000313" key="3">
    <source>
        <dbReference type="EMBL" id="TQM32714.1"/>
    </source>
</evidence>
<dbReference type="Pfam" id="PF24491">
    <property type="entry name" value="DUF7586"/>
    <property type="match status" value="1"/>
</dbReference>
<comment type="caution">
    <text evidence="3">The sequence shown here is derived from an EMBL/GenBank/DDBJ whole genome shotgun (WGS) entry which is preliminary data.</text>
</comment>
<feature type="domain" description="Beta-lactamase-related" evidence="1">
    <location>
        <begin position="14"/>
        <end position="326"/>
    </location>
</feature>
<dbReference type="InterPro" id="IPR056008">
    <property type="entry name" value="DUF7586"/>
</dbReference>